<dbReference type="AlphaFoldDB" id="A0A9X3CAK9"/>
<evidence type="ECO:0000313" key="1">
    <source>
        <dbReference type="EMBL" id="MCV9934607.1"/>
    </source>
</evidence>
<keyword evidence="2" id="KW-1185">Reference proteome</keyword>
<dbReference type="RefSeq" id="WP_264288774.1">
    <property type="nucleotide sequence ID" value="NZ_JAOZEV010000030.1"/>
</dbReference>
<proteinExistence type="predicted"/>
<dbReference type="EMBL" id="JAOZEV010000030">
    <property type="protein sequence ID" value="MCV9934607.1"/>
    <property type="molecule type" value="Genomic_DNA"/>
</dbReference>
<comment type="caution">
    <text evidence="1">The sequence shown here is derived from an EMBL/GenBank/DDBJ whole genome shotgun (WGS) entry which is preliminary data.</text>
</comment>
<protein>
    <submittedName>
        <fullName evidence="1">Uncharacterized protein</fullName>
    </submittedName>
</protein>
<sequence>MIYNISDIKVGDEVIFNSTEAQSNHDMFWEVTGITGNRIHIKLDKFGILAYYTIDITQVVIHTSL</sequence>
<organism evidence="1 2">
    <name type="scientific">Flavobacterium frigoritolerans</name>
    <dbReference type="NCBI Taxonomy" id="2987686"/>
    <lineage>
        <taxon>Bacteria</taxon>
        <taxon>Pseudomonadati</taxon>
        <taxon>Bacteroidota</taxon>
        <taxon>Flavobacteriia</taxon>
        <taxon>Flavobacteriales</taxon>
        <taxon>Flavobacteriaceae</taxon>
        <taxon>Flavobacterium</taxon>
    </lineage>
</organism>
<evidence type="ECO:0000313" key="2">
    <source>
        <dbReference type="Proteomes" id="UP001151133"/>
    </source>
</evidence>
<accession>A0A9X3CAK9</accession>
<dbReference type="Proteomes" id="UP001151133">
    <property type="component" value="Unassembled WGS sequence"/>
</dbReference>
<name>A0A9X3CAK9_9FLAO</name>
<reference evidence="1" key="1">
    <citation type="submission" date="2022-10" db="EMBL/GenBank/DDBJ databases">
        <title>Two novel species of Flavobacterium.</title>
        <authorList>
            <person name="Liu Q."/>
            <person name="Xin Y.-H."/>
        </authorList>
    </citation>
    <scope>NUCLEOTIDE SEQUENCE</scope>
    <source>
        <strain evidence="1">LS1R47</strain>
    </source>
</reference>
<gene>
    <name evidence="1" type="ORF">OIU80_20180</name>
</gene>